<dbReference type="PANTHER" id="PTHR39203">
    <property type="entry name" value="CYTOPLASMIC PROTEIN-RELATED"/>
    <property type="match status" value="1"/>
</dbReference>
<dbReference type="Pfam" id="PF04266">
    <property type="entry name" value="ASCH"/>
    <property type="match status" value="1"/>
</dbReference>
<dbReference type="SUPFAM" id="SSF88697">
    <property type="entry name" value="PUA domain-like"/>
    <property type="match status" value="1"/>
</dbReference>
<protein>
    <submittedName>
        <fullName evidence="2">ASCH domain-containing protein</fullName>
    </submittedName>
</protein>
<sequence>MVLPFKQVSVDHAYKEGEEDRSLAYWQNIHENFFSKWLHRDGLNFSQVSLVIIEGFRVVYPRDQKLPISWGFFTLREG</sequence>
<gene>
    <name evidence="2" type="ORF">QY913_00760</name>
</gene>
<comment type="caution">
    <text evidence="2">The sequence shown here is derived from an EMBL/GenBank/DDBJ whole genome shotgun (WGS) entry which is preliminary data.</text>
</comment>
<reference evidence="2" key="1">
    <citation type="submission" date="2023-07" db="EMBL/GenBank/DDBJ databases">
        <title>SVep1, a Temperate Phage of Human Oral Commensal Streptococcus vestibularis.</title>
        <authorList>
            <person name="Wu M."/>
            <person name="Zhu Y."/>
            <person name="Li Y."/>
        </authorList>
    </citation>
    <scope>NUCLEOTIDE SEQUENCE</scope>
    <source>
        <strain evidence="2">SVE8</strain>
    </source>
</reference>
<dbReference type="AlphaFoldDB" id="A0AAW7QG33"/>
<dbReference type="InterPro" id="IPR015947">
    <property type="entry name" value="PUA-like_sf"/>
</dbReference>
<name>A0AAW7QG33_STRVE</name>
<accession>A0AAW7QG33</accession>
<dbReference type="Gene3D" id="3.10.400.10">
    <property type="entry name" value="Sulfate adenylyltransferase"/>
    <property type="match status" value="1"/>
</dbReference>
<feature type="domain" description="ASCH" evidence="1">
    <location>
        <begin position="3"/>
        <end position="59"/>
    </location>
</feature>
<evidence type="ECO:0000259" key="1">
    <source>
        <dbReference type="Pfam" id="PF04266"/>
    </source>
</evidence>
<evidence type="ECO:0000313" key="2">
    <source>
        <dbReference type="EMBL" id="MDN5268703.1"/>
    </source>
</evidence>
<dbReference type="InterPro" id="IPR007374">
    <property type="entry name" value="ASCH_domain"/>
</dbReference>
<evidence type="ECO:0000313" key="3">
    <source>
        <dbReference type="Proteomes" id="UP001172310"/>
    </source>
</evidence>
<dbReference type="InterPro" id="IPR009326">
    <property type="entry name" value="DUF984"/>
</dbReference>
<proteinExistence type="predicted"/>
<dbReference type="PANTHER" id="PTHR39203:SF1">
    <property type="entry name" value="CYTOPLASMIC PROTEIN"/>
    <property type="match status" value="1"/>
</dbReference>
<dbReference type="Proteomes" id="UP001172310">
    <property type="component" value="Unassembled WGS sequence"/>
</dbReference>
<dbReference type="EMBL" id="JAUJGC010000004">
    <property type="protein sequence ID" value="MDN5268703.1"/>
    <property type="molecule type" value="Genomic_DNA"/>
</dbReference>
<organism evidence="2 3">
    <name type="scientific">Streptococcus vestibularis</name>
    <dbReference type="NCBI Taxonomy" id="1343"/>
    <lineage>
        <taxon>Bacteria</taxon>
        <taxon>Bacillati</taxon>
        <taxon>Bacillota</taxon>
        <taxon>Bacilli</taxon>
        <taxon>Lactobacillales</taxon>
        <taxon>Streptococcaceae</taxon>
        <taxon>Streptococcus</taxon>
    </lineage>
</organism>